<feature type="domain" description="N-acetyltransferase" evidence="1">
    <location>
        <begin position="1"/>
        <end position="92"/>
    </location>
</feature>
<sequence>MFELIVQNEIVGEIVFSIAPDGFGVINLIEVKPNCRGKGFGNQLLNEAIAQLKCQGVKGIRLTPIKTKTPFIVDWYKKKGFVLNRDRMLLTF</sequence>
<protein>
    <submittedName>
        <fullName evidence="2">Acetyltransferase, GNAT family</fullName>
    </submittedName>
</protein>
<evidence type="ECO:0000259" key="1">
    <source>
        <dbReference type="PROSITE" id="PS51186"/>
    </source>
</evidence>
<accession>B4VTT6</accession>
<dbReference type="OrthoDB" id="20916at2"/>
<organism evidence="2 3">
    <name type="scientific">Coleofasciculus chthonoplastes PCC 7420</name>
    <dbReference type="NCBI Taxonomy" id="118168"/>
    <lineage>
        <taxon>Bacteria</taxon>
        <taxon>Bacillati</taxon>
        <taxon>Cyanobacteriota</taxon>
        <taxon>Cyanophyceae</taxon>
        <taxon>Coleofasciculales</taxon>
        <taxon>Coleofasciculaceae</taxon>
        <taxon>Coleofasciculus</taxon>
    </lineage>
</organism>
<evidence type="ECO:0000313" key="3">
    <source>
        <dbReference type="Proteomes" id="UP000003835"/>
    </source>
</evidence>
<dbReference type="GO" id="GO:0016747">
    <property type="term" value="F:acyltransferase activity, transferring groups other than amino-acyl groups"/>
    <property type="evidence" value="ECO:0007669"/>
    <property type="project" value="InterPro"/>
</dbReference>
<keyword evidence="2" id="KW-0808">Transferase</keyword>
<evidence type="ECO:0000313" key="2">
    <source>
        <dbReference type="EMBL" id="EDX74743.1"/>
    </source>
</evidence>
<dbReference type="InterPro" id="IPR000182">
    <property type="entry name" value="GNAT_dom"/>
</dbReference>
<dbReference type="Proteomes" id="UP000003835">
    <property type="component" value="Unassembled WGS sequence"/>
</dbReference>
<dbReference type="Gene3D" id="3.40.630.30">
    <property type="match status" value="1"/>
</dbReference>
<gene>
    <name evidence="2" type="ORF">MC7420_6221</name>
</gene>
<dbReference type="EMBL" id="DS989852">
    <property type="protein sequence ID" value="EDX74743.1"/>
    <property type="molecule type" value="Genomic_DNA"/>
</dbReference>
<proteinExistence type="predicted"/>
<dbReference type="InterPro" id="IPR016181">
    <property type="entry name" value="Acyl_CoA_acyltransferase"/>
</dbReference>
<dbReference type="SUPFAM" id="SSF55729">
    <property type="entry name" value="Acyl-CoA N-acyltransferases (Nat)"/>
    <property type="match status" value="1"/>
</dbReference>
<dbReference type="RefSeq" id="WP_006102076.1">
    <property type="nucleotide sequence ID" value="NZ_DS989852.1"/>
</dbReference>
<name>B4VTT6_9CYAN</name>
<dbReference type="AlphaFoldDB" id="B4VTT6"/>
<dbReference type="CDD" id="cd04301">
    <property type="entry name" value="NAT_SF"/>
    <property type="match status" value="1"/>
</dbReference>
<keyword evidence="3" id="KW-1185">Reference proteome</keyword>
<dbReference type="Pfam" id="PF13508">
    <property type="entry name" value="Acetyltransf_7"/>
    <property type="match status" value="1"/>
</dbReference>
<dbReference type="PROSITE" id="PS51186">
    <property type="entry name" value="GNAT"/>
    <property type="match status" value="1"/>
</dbReference>
<dbReference type="HOGENOM" id="CLU_2408161_0_0_3"/>
<reference evidence="2 3" key="1">
    <citation type="submission" date="2008-07" db="EMBL/GenBank/DDBJ databases">
        <authorList>
            <person name="Tandeau de Marsac N."/>
            <person name="Ferriera S."/>
            <person name="Johnson J."/>
            <person name="Kravitz S."/>
            <person name="Beeson K."/>
            <person name="Sutton G."/>
            <person name="Rogers Y.-H."/>
            <person name="Friedman R."/>
            <person name="Frazier M."/>
            <person name="Venter J.C."/>
        </authorList>
    </citation>
    <scope>NUCLEOTIDE SEQUENCE [LARGE SCALE GENOMIC DNA]</scope>
    <source>
        <strain evidence="2 3">PCC 7420</strain>
    </source>
</reference>